<dbReference type="Gene3D" id="1.25.40.620">
    <property type="match status" value="1"/>
</dbReference>
<reference evidence="3 4" key="1">
    <citation type="journal article" date="2013" name="Front. Microbiol.">
        <title>Comparative genomic analyses of the cyanobacterium, Lyngbya aestuarii BL J, a powerful hydrogen producer.</title>
        <authorList>
            <person name="Kothari A."/>
            <person name="Vaughn M."/>
            <person name="Garcia-Pichel F."/>
        </authorList>
    </citation>
    <scope>NUCLEOTIDE SEQUENCE [LARGE SCALE GENOMIC DNA]</scope>
    <source>
        <strain evidence="3 4">BL J</strain>
    </source>
</reference>
<dbReference type="PANTHER" id="PTHR34800:SF1">
    <property type="entry name" value="TETRAPYRROLE-BINDING PROTEIN, CHLOROPLASTIC"/>
    <property type="match status" value="1"/>
</dbReference>
<keyword evidence="1" id="KW-0812">Transmembrane</keyword>
<dbReference type="OrthoDB" id="443851at2"/>
<organism evidence="3 4">
    <name type="scientific">Lyngbya aestuarii BL J</name>
    <dbReference type="NCBI Taxonomy" id="1348334"/>
    <lineage>
        <taxon>Bacteria</taxon>
        <taxon>Bacillati</taxon>
        <taxon>Cyanobacteriota</taxon>
        <taxon>Cyanophyceae</taxon>
        <taxon>Oscillatoriophycideae</taxon>
        <taxon>Oscillatoriales</taxon>
        <taxon>Microcoleaceae</taxon>
        <taxon>Lyngbya</taxon>
    </lineage>
</organism>
<dbReference type="GO" id="GO:0030288">
    <property type="term" value="C:outer membrane-bounded periplasmic space"/>
    <property type="evidence" value="ECO:0007669"/>
    <property type="project" value="TreeGrafter"/>
</dbReference>
<accession>U7QPK7</accession>
<proteinExistence type="predicted"/>
<feature type="transmembrane region" description="Helical" evidence="1">
    <location>
        <begin position="21"/>
        <end position="40"/>
    </location>
</feature>
<dbReference type="Proteomes" id="UP000017127">
    <property type="component" value="Unassembled WGS sequence"/>
</dbReference>
<evidence type="ECO:0000313" key="4">
    <source>
        <dbReference type="Proteomes" id="UP000017127"/>
    </source>
</evidence>
<dbReference type="RefSeq" id="WP_023064871.1">
    <property type="nucleotide sequence ID" value="NZ_AUZM01000006.1"/>
</dbReference>
<comment type="caution">
    <text evidence="3">The sequence shown here is derived from an EMBL/GenBank/DDBJ whole genome shotgun (WGS) entry which is preliminary data.</text>
</comment>
<dbReference type="Gene3D" id="1.10.10.1770">
    <property type="entry name" value="Gun4-like"/>
    <property type="match status" value="1"/>
</dbReference>
<dbReference type="GO" id="GO:0046906">
    <property type="term" value="F:tetrapyrrole binding"/>
    <property type="evidence" value="ECO:0007669"/>
    <property type="project" value="TreeGrafter"/>
</dbReference>
<dbReference type="InterPro" id="IPR037215">
    <property type="entry name" value="GUN4-like_sf"/>
</dbReference>
<evidence type="ECO:0000256" key="1">
    <source>
        <dbReference type="SAM" id="Phobius"/>
    </source>
</evidence>
<gene>
    <name evidence="3" type="ORF">M595_0970</name>
</gene>
<protein>
    <submittedName>
        <fullName evidence="3">GUN4-like family protein</fullName>
    </submittedName>
</protein>
<keyword evidence="4" id="KW-1185">Reference proteome</keyword>
<evidence type="ECO:0000313" key="3">
    <source>
        <dbReference type="EMBL" id="ERT09040.1"/>
    </source>
</evidence>
<dbReference type="AlphaFoldDB" id="U7QPK7"/>
<dbReference type="InterPro" id="IPR008629">
    <property type="entry name" value="GUN4-like"/>
</dbReference>
<evidence type="ECO:0000259" key="2">
    <source>
        <dbReference type="Pfam" id="PF05419"/>
    </source>
</evidence>
<name>U7QPK7_9CYAN</name>
<dbReference type="SUPFAM" id="SSF140869">
    <property type="entry name" value="GUN4-like"/>
    <property type="match status" value="1"/>
</dbReference>
<feature type="domain" description="GUN4-like" evidence="2">
    <location>
        <begin position="174"/>
        <end position="311"/>
    </location>
</feature>
<dbReference type="Pfam" id="PF05419">
    <property type="entry name" value="GUN4"/>
    <property type="match status" value="1"/>
</dbReference>
<dbReference type="PANTHER" id="PTHR34800">
    <property type="entry name" value="TETRAPYRROLE-BINDING PROTEIN, CHLOROPLASTIC"/>
    <property type="match status" value="1"/>
</dbReference>
<sequence>MKHTNISEKTETIIRQIFKPLPIFVSGMLMGSIVTVYGTLTHVDLFNYLGSNNKDIIDFYSELLGFSNEYIQQQKEFRGYVEEINIIVNPNDLKLDALPNSFCENAIVEGDQIQISVPSDNPEQNRFEIFQEKIDKILKDGVGTLDIININNEPTAIEINLLTEKNTCIRKPLEIQELERLLQERKWKEADLKTYDVMLKVTNRKSEGYLNSESIQNFPCSYLETIDQLWTRYSGEQFGLSVQKEIYKQTGNKLTEDHLRKYDPDAYIHFNDLVRWIETGDDGKESWRLYEQLIFSLDAPQGHLPRLKKLEAGMEKEPSYQLISPNSLPLTSQEIQARNFLFSRVEACEL</sequence>
<keyword evidence="1" id="KW-1133">Transmembrane helix</keyword>
<dbReference type="EMBL" id="AUZM01000006">
    <property type="protein sequence ID" value="ERT09040.1"/>
    <property type="molecule type" value="Genomic_DNA"/>
</dbReference>
<keyword evidence="1" id="KW-0472">Membrane</keyword>
<dbReference type="CDD" id="cd16383">
    <property type="entry name" value="GUN4"/>
    <property type="match status" value="1"/>
</dbReference>